<name>A0A6M9Z0D8_9CAUD</name>
<sequence length="68" mass="7833">MRVLHCLDALEHGCKPYNHTITSARLEVTELLQKADKLDKILAIVNDESISNDSERMFQLCEFLESKK</sequence>
<accession>A0A6M9Z0D8</accession>
<proteinExistence type="predicted"/>
<dbReference type="Proteomes" id="UP000509572">
    <property type="component" value="Segment"/>
</dbReference>
<evidence type="ECO:0000313" key="1">
    <source>
        <dbReference type="EMBL" id="QKN84665.1"/>
    </source>
</evidence>
<evidence type="ECO:0000313" key="2">
    <source>
        <dbReference type="EMBL" id="QKN84846.1"/>
    </source>
</evidence>
<dbReference type="EMBL" id="MT448617">
    <property type="protein sequence ID" value="QKN84665.1"/>
    <property type="molecule type" value="Genomic_DNA"/>
</dbReference>
<organism evidence="2 3">
    <name type="scientific">Vibrio phage River4</name>
    <dbReference type="NCBI Taxonomy" id="2736288"/>
    <lineage>
        <taxon>Viruses</taxon>
        <taxon>Duplodnaviria</taxon>
        <taxon>Heunggongvirae</taxon>
        <taxon>Uroviricota</taxon>
        <taxon>Caudoviricetes</taxon>
        <taxon>Demerecviridae</taxon>
        <taxon>Ermolyevavirinae</taxon>
        <taxon>Thalassavirus</taxon>
        <taxon>Thalassavirus river4</taxon>
    </lineage>
</organism>
<evidence type="ECO:0000313" key="3">
    <source>
        <dbReference type="Proteomes" id="UP000509572"/>
    </source>
</evidence>
<dbReference type="EMBL" id="MT448617">
    <property type="protein sequence ID" value="QKN84846.1"/>
    <property type="molecule type" value="Genomic_DNA"/>
</dbReference>
<protein>
    <submittedName>
        <fullName evidence="2">Uncharacterized protein</fullName>
    </submittedName>
</protein>
<keyword evidence="3" id="KW-1185">Reference proteome</keyword>
<reference evidence="2 3" key="1">
    <citation type="submission" date="2020-05" db="EMBL/GenBank/DDBJ databases">
        <authorList>
            <person name="Brown Z."/>
            <person name="Glynn A."/>
            <person name="Broussard G.W."/>
        </authorList>
    </citation>
    <scope>NUCLEOTIDE SEQUENCE [LARGE SCALE GENOMIC DNA]</scope>
</reference>
<gene>
    <name evidence="2" type="ORF">RIVER4_207</name>
    <name evidence="1" type="ORF">RIVER4_3</name>
</gene>